<organism evidence="3 4">
    <name type="scientific">Naematelia encephala</name>
    <dbReference type="NCBI Taxonomy" id="71784"/>
    <lineage>
        <taxon>Eukaryota</taxon>
        <taxon>Fungi</taxon>
        <taxon>Dikarya</taxon>
        <taxon>Basidiomycota</taxon>
        <taxon>Agaricomycotina</taxon>
        <taxon>Tremellomycetes</taxon>
        <taxon>Tremellales</taxon>
        <taxon>Naemateliaceae</taxon>
        <taxon>Naematelia</taxon>
    </lineage>
</organism>
<dbReference type="Pfam" id="PF11976">
    <property type="entry name" value="Rad60-SLD"/>
    <property type="match status" value="1"/>
</dbReference>
<dbReference type="CDD" id="cd01763">
    <property type="entry name" value="Ubl_SUMO_like"/>
    <property type="match status" value="1"/>
</dbReference>
<proteinExistence type="predicted"/>
<protein>
    <recommendedName>
        <fullName evidence="2">Rad60/SUMO-like domain-containing protein</fullName>
    </recommendedName>
</protein>
<accession>A0A1Y2B6U4</accession>
<gene>
    <name evidence="3" type="ORF">BCR39DRAFT_528752</name>
</gene>
<dbReference type="EMBL" id="MCFC01000019">
    <property type="protein sequence ID" value="ORY30563.1"/>
    <property type="molecule type" value="Genomic_DNA"/>
</dbReference>
<dbReference type="Gene3D" id="3.10.20.90">
    <property type="entry name" value="Phosphatidylinositol 3-kinase Catalytic Subunit, Chain A, domain 1"/>
    <property type="match status" value="1"/>
</dbReference>
<dbReference type="InParanoid" id="A0A1Y2B6U4"/>
<dbReference type="InterPro" id="IPR029071">
    <property type="entry name" value="Ubiquitin-like_domsf"/>
</dbReference>
<dbReference type="Proteomes" id="UP000193986">
    <property type="component" value="Unassembled WGS sequence"/>
</dbReference>
<evidence type="ECO:0000259" key="2">
    <source>
        <dbReference type="Pfam" id="PF11976"/>
    </source>
</evidence>
<keyword evidence="4" id="KW-1185">Reference proteome</keyword>
<evidence type="ECO:0000256" key="1">
    <source>
        <dbReference type="SAM" id="MobiDB-lite"/>
    </source>
</evidence>
<dbReference type="InterPro" id="IPR022617">
    <property type="entry name" value="Rad60/SUMO-like_dom"/>
</dbReference>
<dbReference type="STRING" id="71784.A0A1Y2B6U4"/>
<evidence type="ECO:0000313" key="4">
    <source>
        <dbReference type="Proteomes" id="UP000193986"/>
    </source>
</evidence>
<name>A0A1Y2B6U4_9TREE</name>
<feature type="region of interest" description="Disordered" evidence="1">
    <location>
        <begin position="1"/>
        <end position="25"/>
    </location>
</feature>
<reference evidence="3 4" key="1">
    <citation type="submission" date="2016-07" db="EMBL/GenBank/DDBJ databases">
        <title>Pervasive Adenine N6-methylation of Active Genes in Fungi.</title>
        <authorList>
            <consortium name="DOE Joint Genome Institute"/>
            <person name="Mondo S.J."/>
            <person name="Dannebaum R.O."/>
            <person name="Kuo R.C."/>
            <person name="Labutti K."/>
            <person name="Haridas S."/>
            <person name="Kuo A."/>
            <person name="Salamov A."/>
            <person name="Ahrendt S.R."/>
            <person name="Lipzen A."/>
            <person name="Sullivan W."/>
            <person name="Andreopoulos W.B."/>
            <person name="Clum A."/>
            <person name="Lindquist E."/>
            <person name="Daum C."/>
            <person name="Ramamoorthy G.K."/>
            <person name="Gryganskyi A."/>
            <person name="Culley D."/>
            <person name="Magnuson J.K."/>
            <person name="James T.Y."/>
            <person name="O'Malley M.A."/>
            <person name="Stajich J.E."/>
            <person name="Spatafora J.W."/>
            <person name="Visel A."/>
            <person name="Grigoriev I.V."/>
        </authorList>
    </citation>
    <scope>NUCLEOTIDE SEQUENCE [LARGE SCALE GENOMIC DNA]</scope>
    <source>
        <strain evidence="3 4">68-887.2</strain>
    </source>
</reference>
<dbReference type="SUPFAM" id="SSF54236">
    <property type="entry name" value="Ubiquitin-like"/>
    <property type="match status" value="1"/>
</dbReference>
<dbReference type="AlphaFoldDB" id="A0A1Y2B6U4"/>
<feature type="domain" description="Rad60/SUMO-like" evidence="2">
    <location>
        <begin position="38"/>
        <end position="95"/>
    </location>
</feature>
<sequence>MDSQLISSSGGTKVDELPSEDEAEDLKASNKLKLVIQRTNDGEKTEFILKMTTPFIKVFEAWSKRFHVSPRTQRFLFQGEKVLDQSTPKMMEWKAGRSYVIDNMIGQEGG</sequence>
<comment type="caution">
    <text evidence="3">The sequence shown here is derived from an EMBL/GenBank/DDBJ whole genome shotgun (WGS) entry which is preliminary data.</text>
</comment>
<dbReference type="OrthoDB" id="442921at2759"/>
<feature type="compositionally biased region" description="Polar residues" evidence="1">
    <location>
        <begin position="1"/>
        <end position="11"/>
    </location>
</feature>
<evidence type="ECO:0000313" key="3">
    <source>
        <dbReference type="EMBL" id="ORY30563.1"/>
    </source>
</evidence>